<evidence type="ECO:0000259" key="4">
    <source>
        <dbReference type="Pfam" id="PF08585"/>
    </source>
</evidence>
<evidence type="ECO:0000313" key="6">
    <source>
        <dbReference type="EMBL" id="SNX84649.1"/>
    </source>
</evidence>
<name>A0AAJ4XLP2_9BASI</name>
<comment type="similarity">
    <text evidence="1">Belongs to the RMI1 family.</text>
</comment>
<feature type="compositionally biased region" description="Polar residues" evidence="3">
    <location>
        <begin position="321"/>
        <end position="339"/>
    </location>
</feature>
<dbReference type="AlphaFoldDB" id="A0AAJ4XLP2"/>
<dbReference type="Gene3D" id="2.40.50.770">
    <property type="entry name" value="RecQ-mediated genome instability protein Rmi1, C-terminal domain"/>
    <property type="match status" value="1"/>
</dbReference>
<dbReference type="PANTHER" id="PTHR14790">
    <property type="entry name" value="RECQ-MEDIATED GENOME INSTABILITY PROTEIN 1 RMI1"/>
    <property type="match status" value="1"/>
</dbReference>
<reference evidence="6" key="1">
    <citation type="submission" date="2023-10" db="EMBL/GenBank/DDBJ databases">
        <authorList>
            <person name="Guldener U."/>
        </authorList>
    </citation>
    <scope>NUCLEOTIDE SEQUENCE</scope>
    <source>
        <strain evidence="6">Mp4</strain>
    </source>
</reference>
<dbReference type="EMBL" id="OAPG01000007">
    <property type="protein sequence ID" value="SNX84649.1"/>
    <property type="molecule type" value="Genomic_DNA"/>
</dbReference>
<evidence type="ECO:0000313" key="7">
    <source>
        <dbReference type="Proteomes" id="UP001294444"/>
    </source>
</evidence>
<feature type="domain" description="RMI1 N-terminal" evidence="5">
    <location>
        <begin position="15"/>
        <end position="63"/>
    </location>
</feature>
<proteinExistence type="inferred from homology"/>
<dbReference type="PANTHER" id="PTHR14790:SF15">
    <property type="entry name" value="RECQ-MEDIATED GENOME INSTABILITY PROTEIN 1"/>
    <property type="match status" value="1"/>
</dbReference>
<dbReference type="InterPro" id="IPR042470">
    <property type="entry name" value="RMI1_N_C_sf"/>
</dbReference>
<dbReference type="GO" id="GO:0016604">
    <property type="term" value="C:nuclear body"/>
    <property type="evidence" value="ECO:0007669"/>
    <property type="project" value="TreeGrafter"/>
</dbReference>
<dbReference type="GO" id="GO:0000712">
    <property type="term" value="P:resolution of meiotic recombination intermediates"/>
    <property type="evidence" value="ECO:0007669"/>
    <property type="project" value="TreeGrafter"/>
</dbReference>
<dbReference type="InterPro" id="IPR049363">
    <property type="entry name" value="RMI1_N"/>
</dbReference>
<organism evidence="6 7">
    <name type="scientific">Melanopsichium pennsylvanicum</name>
    <dbReference type="NCBI Taxonomy" id="63383"/>
    <lineage>
        <taxon>Eukaryota</taxon>
        <taxon>Fungi</taxon>
        <taxon>Dikarya</taxon>
        <taxon>Basidiomycota</taxon>
        <taxon>Ustilaginomycotina</taxon>
        <taxon>Ustilaginomycetes</taxon>
        <taxon>Ustilaginales</taxon>
        <taxon>Ustilaginaceae</taxon>
        <taxon>Melanopsichium</taxon>
    </lineage>
</organism>
<feature type="region of interest" description="Disordered" evidence="3">
    <location>
        <begin position="254"/>
        <end position="296"/>
    </location>
</feature>
<dbReference type="Pfam" id="PF21000">
    <property type="entry name" value="RMI1_N_N"/>
    <property type="match status" value="1"/>
</dbReference>
<dbReference type="InterPro" id="IPR013894">
    <property type="entry name" value="RMI1_OB"/>
</dbReference>
<dbReference type="GO" id="GO:0031422">
    <property type="term" value="C:RecQ family helicase-topoisomerase III complex"/>
    <property type="evidence" value="ECO:0007669"/>
    <property type="project" value="TreeGrafter"/>
</dbReference>
<feature type="domain" description="RecQ mediated genome instability protein 1 OB-fold" evidence="4">
    <location>
        <begin position="90"/>
        <end position="240"/>
    </location>
</feature>
<comment type="caution">
    <text evidence="6">The sequence shown here is derived from an EMBL/GenBank/DDBJ whole genome shotgun (WGS) entry which is preliminary data.</text>
</comment>
<evidence type="ECO:0000256" key="3">
    <source>
        <dbReference type="SAM" id="MobiDB-lite"/>
    </source>
</evidence>
<sequence length="439" mass="47514">MPDLELVPVAVTRLLAARYPTLQVDPSWLRSCVKQIRQRDPAITATPDQLARAVRQKLLDSDLHRIVPASYCKLTPEAFRSPSAKVGDAGRGAVLTQIESMIDIGYSASSQLEIAEARCEARRTNVDPNDGLAEAKLTAATVVAAADHMADFQAQEDDKVQTTTVYSRRMLRLELSDGSKLANVFAIELQRIPGLDMNTTKMGSKLLLKGALIKDGYLLLTPQTVLVEGGGVREKDGVAEEKLIEKLRVQLGKSPSSSVKASDNSRDTSVGGATGPASDLITARPQRSFSPDEDESELLAALEAEEEMTVASAVPAVDIASNSHTRDATSNVSTSNQAQPKRERAELPMPDGMSQSSWIKCHSQPSNIKTTPRQTATQQDPIMLLDSDDDRLYDSLDDNALNAVDVESKLEPVQRPSQAADAVSNSRYEPIVIESSPEP</sequence>
<accession>A0AAJ4XLP2</accession>
<keyword evidence="7" id="KW-1185">Reference proteome</keyword>
<feature type="region of interest" description="Disordered" evidence="3">
    <location>
        <begin position="321"/>
        <end position="357"/>
    </location>
</feature>
<dbReference type="GO" id="GO:0000724">
    <property type="term" value="P:double-strand break repair via homologous recombination"/>
    <property type="evidence" value="ECO:0007669"/>
    <property type="project" value="TreeGrafter"/>
</dbReference>
<dbReference type="Pfam" id="PF08585">
    <property type="entry name" value="RMI1_N_C"/>
    <property type="match status" value="1"/>
</dbReference>
<dbReference type="Proteomes" id="UP001294444">
    <property type="component" value="Unassembled WGS sequence"/>
</dbReference>
<gene>
    <name evidence="6" type="ORF">MEPE_03358</name>
</gene>
<evidence type="ECO:0000259" key="5">
    <source>
        <dbReference type="Pfam" id="PF21000"/>
    </source>
</evidence>
<dbReference type="SMART" id="SM01161">
    <property type="entry name" value="DUF1767"/>
    <property type="match status" value="1"/>
</dbReference>
<evidence type="ECO:0000256" key="2">
    <source>
        <dbReference type="ARBA" id="ARBA00018987"/>
    </source>
</evidence>
<feature type="region of interest" description="Disordered" evidence="3">
    <location>
        <begin position="407"/>
        <end position="439"/>
    </location>
</feature>
<evidence type="ECO:0000256" key="1">
    <source>
        <dbReference type="ARBA" id="ARBA00006395"/>
    </source>
</evidence>
<protein>
    <recommendedName>
        <fullName evidence="2">RecQ-mediated genome instability protein 1</fullName>
    </recommendedName>
</protein>